<dbReference type="SMART" id="SM00849">
    <property type="entry name" value="Lactamase_B"/>
    <property type="match status" value="1"/>
</dbReference>
<accession>A0A0W0SAV6</accession>
<reference evidence="4 5" key="1">
    <citation type="submission" date="2015-11" db="EMBL/GenBank/DDBJ databases">
        <title>Genomic analysis of 38 Legionella species identifies large and diverse effector repertoires.</title>
        <authorList>
            <person name="Burstein D."/>
            <person name="Amaro F."/>
            <person name="Zusman T."/>
            <person name="Lifshitz Z."/>
            <person name="Cohen O."/>
            <person name="Gilbert J.A."/>
            <person name="Pupko T."/>
            <person name="Shuman H.A."/>
            <person name="Segal G."/>
        </authorList>
    </citation>
    <scope>NUCLEOTIDE SEQUENCE [LARGE SCALE GENOMIC DNA]</scope>
    <source>
        <strain evidence="4 5">ORW</strain>
    </source>
</reference>
<dbReference type="Gene3D" id="3.40.50.10890">
    <property type="match status" value="1"/>
</dbReference>
<dbReference type="PATRIC" id="fig|28084.5.peg.2383"/>
<dbReference type="InterPro" id="IPR022712">
    <property type="entry name" value="Beta_Casp"/>
</dbReference>
<dbReference type="InterPro" id="IPR001279">
    <property type="entry name" value="Metallo-B-lactamas"/>
</dbReference>
<dbReference type="InterPro" id="IPR050698">
    <property type="entry name" value="MBL"/>
</dbReference>
<dbReference type="Pfam" id="PF10996">
    <property type="entry name" value="Beta-Casp"/>
    <property type="match status" value="1"/>
</dbReference>
<gene>
    <name evidence="4" type="ORF">Lche_2200</name>
</gene>
<evidence type="ECO:0000313" key="4">
    <source>
        <dbReference type="EMBL" id="KTC80180.1"/>
    </source>
</evidence>
<evidence type="ECO:0000259" key="3">
    <source>
        <dbReference type="SMART" id="SM01027"/>
    </source>
</evidence>
<dbReference type="CDD" id="cd16295">
    <property type="entry name" value="TTHA0252-CPSF-like_MBL-fold"/>
    <property type="match status" value="1"/>
</dbReference>
<feature type="domain" description="Metallo-beta-lactamase" evidence="2">
    <location>
        <begin position="14"/>
        <end position="222"/>
    </location>
</feature>
<sequence>MMKLTFLGATETVTGSKYLVEADHNKILVDCGLFQGYKELRLRNWASLPINPSSINAVLLTHAHIDHTGYLPLLVKNGFSGPIYCTPGTKDLCAILLPDSGHLQEEETKNANKYGYSKHHPALPLYTIQDAETALKQFRTKLYDTLFDPFKDMEVQFIRAGHIIGSSFVRMKNHNTSLLFTGDMGRPHDCVMQAPSLIEDIDYLVIESTYGNRLHDKTPPTELLKNIINKTVRRGGSIIIPAFAVARAQSILHYIALLKQEQSIPDIPVYLDSPMAINATHILCHHQEDHRLSEQECKNLCDTATYIRTPEESKQLDSNQFPKIIISASGMATGGRILFHLKAYAPHHKNTILFAGYQAGGTRGTRMIQGETEIKIHGQMVPVKAQVESLSNLSAHADYEELLHWLSHFRKPPKKVFITHGEPQAATSLQAKIEQQFGWTCVVPHYQQTEELT</sequence>
<dbReference type="InterPro" id="IPR036866">
    <property type="entry name" value="RibonucZ/Hydroxyglut_hydro"/>
</dbReference>
<dbReference type="GO" id="GO:0004521">
    <property type="term" value="F:RNA endonuclease activity"/>
    <property type="evidence" value="ECO:0007669"/>
    <property type="project" value="TreeGrafter"/>
</dbReference>
<dbReference type="PANTHER" id="PTHR11203">
    <property type="entry name" value="CLEAVAGE AND POLYADENYLATION SPECIFICITY FACTOR FAMILY MEMBER"/>
    <property type="match status" value="1"/>
</dbReference>
<dbReference type="Pfam" id="PF07521">
    <property type="entry name" value="RMMBL"/>
    <property type="match status" value="1"/>
</dbReference>
<dbReference type="Proteomes" id="UP000054921">
    <property type="component" value="Unassembled WGS sequence"/>
</dbReference>
<dbReference type="STRING" id="28084.Lche_2200"/>
<dbReference type="Pfam" id="PF00753">
    <property type="entry name" value="Lactamase_B"/>
    <property type="match status" value="1"/>
</dbReference>
<dbReference type="InterPro" id="IPR011108">
    <property type="entry name" value="RMMBL"/>
</dbReference>
<dbReference type="GO" id="GO:0016787">
    <property type="term" value="F:hydrolase activity"/>
    <property type="evidence" value="ECO:0007669"/>
    <property type="project" value="UniProtKB-KW"/>
</dbReference>
<dbReference type="SUPFAM" id="SSF56281">
    <property type="entry name" value="Metallo-hydrolase/oxidoreductase"/>
    <property type="match status" value="1"/>
</dbReference>
<proteinExistence type="predicted"/>
<dbReference type="SMART" id="SM01027">
    <property type="entry name" value="Beta-Casp"/>
    <property type="match status" value="1"/>
</dbReference>
<organism evidence="4 5">
    <name type="scientific">Legionella cherrii</name>
    <dbReference type="NCBI Taxonomy" id="28084"/>
    <lineage>
        <taxon>Bacteria</taxon>
        <taxon>Pseudomonadati</taxon>
        <taxon>Pseudomonadota</taxon>
        <taxon>Gammaproteobacteria</taxon>
        <taxon>Legionellales</taxon>
        <taxon>Legionellaceae</taxon>
        <taxon>Legionella</taxon>
    </lineage>
</organism>
<evidence type="ECO:0000259" key="2">
    <source>
        <dbReference type="SMART" id="SM00849"/>
    </source>
</evidence>
<feature type="domain" description="Beta-Casp" evidence="3">
    <location>
        <begin position="248"/>
        <end position="367"/>
    </location>
</feature>
<evidence type="ECO:0000313" key="5">
    <source>
        <dbReference type="Proteomes" id="UP000054921"/>
    </source>
</evidence>
<name>A0A0W0SAV6_9GAMM</name>
<dbReference type="PANTHER" id="PTHR11203:SF37">
    <property type="entry name" value="INTEGRATOR COMPLEX SUBUNIT 11"/>
    <property type="match status" value="1"/>
</dbReference>
<protein>
    <submittedName>
        <fullName evidence="4">Metallo-beta lactamase family transporter protein</fullName>
    </submittedName>
</protein>
<evidence type="ECO:0000256" key="1">
    <source>
        <dbReference type="ARBA" id="ARBA00022801"/>
    </source>
</evidence>
<keyword evidence="1" id="KW-0378">Hydrolase</keyword>
<dbReference type="AlphaFoldDB" id="A0A0W0SAV6"/>
<dbReference type="Gene3D" id="3.60.15.10">
    <property type="entry name" value="Ribonuclease Z/Hydroxyacylglutathione hydrolase-like"/>
    <property type="match status" value="1"/>
</dbReference>
<dbReference type="EMBL" id="LNXW01000013">
    <property type="protein sequence ID" value="KTC80180.1"/>
    <property type="molecule type" value="Genomic_DNA"/>
</dbReference>
<comment type="caution">
    <text evidence="4">The sequence shown here is derived from an EMBL/GenBank/DDBJ whole genome shotgun (WGS) entry which is preliminary data.</text>
</comment>